<evidence type="ECO:0000313" key="3">
    <source>
        <dbReference type="EMBL" id="KDO41328.1"/>
    </source>
</evidence>
<dbReference type="AlphaFoldDB" id="A0A067DER5"/>
<dbReference type="Proteomes" id="UP000027120">
    <property type="component" value="Unassembled WGS sequence"/>
</dbReference>
<keyword evidence="2" id="KW-0812">Transmembrane</keyword>
<feature type="compositionally biased region" description="Basic residues" evidence="1">
    <location>
        <begin position="21"/>
        <end position="30"/>
    </location>
</feature>
<keyword evidence="2" id="KW-0472">Membrane</keyword>
<feature type="region of interest" description="Disordered" evidence="1">
    <location>
        <begin position="21"/>
        <end position="45"/>
    </location>
</feature>
<evidence type="ECO:0000313" key="4">
    <source>
        <dbReference type="Proteomes" id="UP000027120"/>
    </source>
</evidence>
<protein>
    <submittedName>
        <fullName evidence="3">Uncharacterized protein</fullName>
    </submittedName>
</protein>
<dbReference type="PANTHER" id="PTHR35830:SF1">
    <property type="entry name" value="OS05G0299200 PROTEIN"/>
    <property type="match status" value="1"/>
</dbReference>
<evidence type="ECO:0000256" key="2">
    <source>
        <dbReference type="SAM" id="Phobius"/>
    </source>
</evidence>
<keyword evidence="2" id="KW-1133">Transmembrane helix</keyword>
<proteinExistence type="predicted"/>
<organism evidence="3 4">
    <name type="scientific">Citrus sinensis</name>
    <name type="common">Sweet orange</name>
    <name type="synonym">Citrus aurantium var. sinensis</name>
    <dbReference type="NCBI Taxonomy" id="2711"/>
    <lineage>
        <taxon>Eukaryota</taxon>
        <taxon>Viridiplantae</taxon>
        <taxon>Streptophyta</taxon>
        <taxon>Embryophyta</taxon>
        <taxon>Tracheophyta</taxon>
        <taxon>Spermatophyta</taxon>
        <taxon>Magnoliopsida</taxon>
        <taxon>eudicotyledons</taxon>
        <taxon>Gunneridae</taxon>
        <taxon>Pentapetalae</taxon>
        <taxon>rosids</taxon>
        <taxon>malvids</taxon>
        <taxon>Sapindales</taxon>
        <taxon>Rutaceae</taxon>
        <taxon>Aurantioideae</taxon>
        <taxon>Citrus</taxon>
    </lineage>
</organism>
<reference evidence="3 4" key="1">
    <citation type="submission" date="2014-04" db="EMBL/GenBank/DDBJ databases">
        <authorList>
            <consortium name="International Citrus Genome Consortium"/>
            <person name="Gmitter F."/>
            <person name="Chen C."/>
            <person name="Farmerie W."/>
            <person name="Harkins T."/>
            <person name="Desany B."/>
            <person name="Mohiuddin M."/>
            <person name="Kodira C."/>
            <person name="Borodovsky M."/>
            <person name="Lomsadze A."/>
            <person name="Burns P."/>
            <person name="Jenkins J."/>
            <person name="Prochnik S."/>
            <person name="Shu S."/>
            <person name="Chapman J."/>
            <person name="Pitluck S."/>
            <person name="Schmutz J."/>
            <person name="Rokhsar D."/>
        </authorList>
    </citation>
    <scope>NUCLEOTIDE SEQUENCE</scope>
</reference>
<name>A0A067DER5_CITSI</name>
<sequence length="418" mass="47321">MSSLNAVAYFTAPQLSFSTRRRSRRHRRHLRNDNNNSSNTYNPLSKPSSFDGENINLVLDFHQISILSSSSKSKLHRFLSSAEQAYADLKTVITLDDNGRLLVSCRKSTLQFVGGVLLSGFVLVFVFRVLVKLGLGFSSRFRFQKQNFVVRRDRSLGGKEVVVAVGRGDDDARLTRNLKNRVLDNPLSEGRDAGSALTGRVKRSYRVQRMSEGKLPKWWSVQVSADRTLVVDKEEYQREANRLIRAIIDQRTRGQDIPEDDIYRLRRICRISGVRVSIDTINTRDSLYRTSVDYVLNACSRALSNSTTVEIDGEDAREFITGLADNIGLENIRAARMVSAAVAARTRSCFLQAWPELEMVARGLEKLLKFEQREILMNMLTGVCSEESHRSAAEALGLLHVLSREGNDDQHEESINRY</sequence>
<gene>
    <name evidence="3" type="ORF">CISIN_1g0130991mg</name>
</gene>
<feature type="transmembrane region" description="Helical" evidence="2">
    <location>
        <begin position="110"/>
        <end position="131"/>
    </location>
</feature>
<accession>A0A067DER5</accession>
<evidence type="ECO:0000256" key="1">
    <source>
        <dbReference type="SAM" id="MobiDB-lite"/>
    </source>
</evidence>
<dbReference type="PANTHER" id="PTHR35830">
    <property type="entry name" value="OS05G0299200 PROTEIN"/>
    <property type="match status" value="1"/>
</dbReference>
<keyword evidence="4" id="KW-1185">Reference proteome</keyword>
<dbReference type="EMBL" id="KK785660">
    <property type="protein sequence ID" value="KDO41328.1"/>
    <property type="molecule type" value="Genomic_DNA"/>
</dbReference>